<gene>
    <name evidence="1" type="ORF">LCGC14_2383400</name>
</gene>
<reference evidence="1" key="1">
    <citation type="journal article" date="2015" name="Nature">
        <title>Complex archaea that bridge the gap between prokaryotes and eukaryotes.</title>
        <authorList>
            <person name="Spang A."/>
            <person name="Saw J.H."/>
            <person name="Jorgensen S.L."/>
            <person name="Zaremba-Niedzwiedzka K."/>
            <person name="Martijn J."/>
            <person name="Lind A.E."/>
            <person name="van Eijk R."/>
            <person name="Schleper C."/>
            <person name="Guy L."/>
            <person name="Ettema T.J."/>
        </authorList>
    </citation>
    <scope>NUCLEOTIDE SEQUENCE</scope>
</reference>
<name>A0A0F9CMD7_9ZZZZ</name>
<protein>
    <submittedName>
        <fullName evidence="1">Uncharacterized protein</fullName>
    </submittedName>
</protein>
<sequence length="73" mass="8362">MGRGKHIKKPATEHEGMVNEFIPEAERWADSWVPNYNSRDGRNFWTQLFLSKMNDLTIAAGLRVPFGEEKANA</sequence>
<dbReference type="AlphaFoldDB" id="A0A0F9CMD7"/>
<evidence type="ECO:0000313" key="1">
    <source>
        <dbReference type="EMBL" id="KKL27612.1"/>
    </source>
</evidence>
<organism evidence="1">
    <name type="scientific">marine sediment metagenome</name>
    <dbReference type="NCBI Taxonomy" id="412755"/>
    <lineage>
        <taxon>unclassified sequences</taxon>
        <taxon>metagenomes</taxon>
        <taxon>ecological metagenomes</taxon>
    </lineage>
</organism>
<comment type="caution">
    <text evidence="1">The sequence shown here is derived from an EMBL/GenBank/DDBJ whole genome shotgun (WGS) entry which is preliminary data.</text>
</comment>
<proteinExistence type="predicted"/>
<accession>A0A0F9CMD7</accession>
<dbReference type="EMBL" id="LAZR01035398">
    <property type="protein sequence ID" value="KKL27612.1"/>
    <property type="molecule type" value="Genomic_DNA"/>
</dbReference>